<dbReference type="HOGENOM" id="CLU_2853171_0_0_1"/>
<evidence type="ECO:0000313" key="3">
    <source>
        <dbReference type="Proteomes" id="UP000002051"/>
    </source>
</evidence>
<reference evidence="1 3" key="1">
    <citation type="journal article" date="2011" name="Nature">
        <title>The Medicago genome provides insight into the evolution of rhizobial symbioses.</title>
        <authorList>
            <person name="Young N.D."/>
            <person name="Debelle F."/>
            <person name="Oldroyd G.E."/>
            <person name="Geurts R."/>
            <person name="Cannon S.B."/>
            <person name="Udvardi M.K."/>
            <person name="Benedito V.A."/>
            <person name="Mayer K.F."/>
            <person name="Gouzy J."/>
            <person name="Schoof H."/>
            <person name="Van de Peer Y."/>
            <person name="Proost S."/>
            <person name="Cook D.R."/>
            <person name="Meyers B.C."/>
            <person name="Spannagl M."/>
            <person name="Cheung F."/>
            <person name="De Mita S."/>
            <person name="Krishnakumar V."/>
            <person name="Gundlach H."/>
            <person name="Zhou S."/>
            <person name="Mudge J."/>
            <person name="Bharti A.K."/>
            <person name="Murray J.D."/>
            <person name="Naoumkina M.A."/>
            <person name="Rosen B."/>
            <person name="Silverstein K.A."/>
            <person name="Tang H."/>
            <person name="Rombauts S."/>
            <person name="Zhao P.X."/>
            <person name="Zhou P."/>
            <person name="Barbe V."/>
            <person name="Bardou P."/>
            <person name="Bechner M."/>
            <person name="Bellec A."/>
            <person name="Berger A."/>
            <person name="Berges H."/>
            <person name="Bidwell S."/>
            <person name="Bisseling T."/>
            <person name="Choisne N."/>
            <person name="Couloux A."/>
            <person name="Denny R."/>
            <person name="Deshpande S."/>
            <person name="Dai X."/>
            <person name="Doyle J.J."/>
            <person name="Dudez A.M."/>
            <person name="Farmer A.D."/>
            <person name="Fouteau S."/>
            <person name="Franken C."/>
            <person name="Gibelin C."/>
            <person name="Gish J."/>
            <person name="Goldstein S."/>
            <person name="Gonzalez A.J."/>
            <person name="Green P.J."/>
            <person name="Hallab A."/>
            <person name="Hartog M."/>
            <person name="Hua A."/>
            <person name="Humphray S.J."/>
            <person name="Jeong D.H."/>
            <person name="Jing Y."/>
            <person name="Jocker A."/>
            <person name="Kenton S.M."/>
            <person name="Kim D.J."/>
            <person name="Klee K."/>
            <person name="Lai H."/>
            <person name="Lang C."/>
            <person name="Lin S."/>
            <person name="Macmil S.L."/>
            <person name="Magdelenat G."/>
            <person name="Matthews L."/>
            <person name="McCorrison J."/>
            <person name="Monaghan E.L."/>
            <person name="Mun J.H."/>
            <person name="Najar F.Z."/>
            <person name="Nicholson C."/>
            <person name="Noirot C."/>
            <person name="O'Bleness M."/>
            <person name="Paule C.R."/>
            <person name="Poulain J."/>
            <person name="Prion F."/>
            <person name="Qin B."/>
            <person name="Qu C."/>
            <person name="Retzel E.F."/>
            <person name="Riddle C."/>
            <person name="Sallet E."/>
            <person name="Samain S."/>
            <person name="Samson N."/>
            <person name="Sanders I."/>
            <person name="Saurat O."/>
            <person name="Scarpelli C."/>
            <person name="Schiex T."/>
            <person name="Segurens B."/>
            <person name="Severin A.J."/>
            <person name="Sherrier D.J."/>
            <person name="Shi R."/>
            <person name="Sims S."/>
            <person name="Singer S.R."/>
            <person name="Sinharoy S."/>
            <person name="Sterck L."/>
            <person name="Viollet A."/>
            <person name="Wang B.B."/>
            <person name="Wang K."/>
            <person name="Wang M."/>
            <person name="Wang X."/>
            <person name="Warfsmann J."/>
            <person name="Weissenbach J."/>
            <person name="White D.D."/>
            <person name="White J.D."/>
            <person name="Wiley G.B."/>
            <person name="Wincker P."/>
            <person name="Xing Y."/>
            <person name="Yang L."/>
            <person name="Yao Z."/>
            <person name="Ying F."/>
            <person name="Zhai J."/>
            <person name="Zhou L."/>
            <person name="Zuber A."/>
            <person name="Denarie J."/>
            <person name="Dixon R.A."/>
            <person name="May G.D."/>
            <person name="Schwartz D.C."/>
            <person name="Rogers J."/>
            <person name="Quetier F."/>
            <person name="Town C.D."/>
            <person name="Roe B.A."/>
        </authorList>
    </citation>
    <scope>NUCLEOTIDE SEQUENCE [LARGE SCALE GENOMIC DNA]</scope>
    <source>
        <strain evidence="1">A17</strain>
        <strain evidence="2 3">cv. Jemalong A17</strain>
    </source>
</reference>
<dbReference type="Proteomes" id="UP000002051">
    <property type="component" value="Unassembled WGS sequence"/>
</dbReference>
<name>A0A072TEL3_MEDTR</name>
<accession>A0A072TEL3</accession>
<keyword evidence="3" id="KW-1185">Reference proteome</keyword>
<evidence type="ECO:0000313" key="2">
    <source>
        <dbReference type="EnsemblPlants" id="KEH15807"/>
    </source>
</evidence>
<sequence length="65" mass="7029">MASVGSATFPVTSACLNTSTVNGRKSSFFEFKLQDRNMVIDVGNALINVTCGGGRKEKMARDDKR</sequence>
<reference evidence="2" key="3">
    <citation type="submission" date="2015-06" db="UniProtKB">
        <authorList>
            <consortium name="EnsemblPlants"/>
        </authorList>
    </citation>
    <scope>IDENTIFICATION</scope>
    <source>
        <strain evidence="2">cv. Jemalong A17</strain>
    </source>
</reference>
<reference evidence="1 3" key="2">
    <citation type="journal article" date="2014" name="BMC Genomics">
        <title>An improved genome release (version Mt4.0) for the model legume Medicago truncatula.</title>
        <authorList>
            <person name="Tang H."/>
            <person name="Krishnakumar V."/>
            <person name="Bidwell S."/>
            <person name="Rosen B."/>
            <person name="Chan A."/>
            <person name="Zhou S."/>
            <person name="Gentzbittel L."/>
            <person name="Childs K.L."/>
            <person name="Yandell M."/>
            <person name="Gundlach H."/>
            <person name="Mayer K.F."/>
            <person name="Schwartz D.C."/>
            <person name="Town C.D."/>
        </authorList>
    </citation>
    <scope>GENOME REANNOTATION</scope>
    <source>
        <strain evidence="1">A17</strain>
        <strain evidence="2 3">cv. Jemalong A17</strain>
    </source>
</reference>
<protein>
    <submittedName>
        <fullName evidence="1 2">Uncharacterized protein</fullName>
    </submittedName>
</protein>
<gene>
    <name evidence="1" type="ORF">MTR_0535s0060</name>
</gene>
<proteinExistence type="predicted"/>
<dbReference type="AlphaFoldDB" id="A0A072TEL3"/>
<dbReference type="EMBL" id="KL403260">
    <property type="protein sequence ID" value="KEH15807.1"/>
    <property type="molecule type" value="Genomic_DNA"/>
</dbReference>
<organism evidence="1 3">
    <name type="scientific">Medicago truncatula</name>
    <name type="common">Barrel medic</name>
    <name type="synonym">Medicago tribuloides</name>
    <dbReference type="NCBI Taxonomy" id="3880"/>
    <lineage>
        <taxon>Eukaryota</taxon>
        <taxon>Viridiplantae</taxon>
        <taxon>Streptophyta</taxon>
        <taxon>Embryophyta</taxon>
        <taxon>Tracheophyta</taxon>
        <taxon>Spermatophyta</taxon>
        <taxon>Magnoliopsida</taxon>
        <taxon>eudicotyledons</taxon>
        <taxon>Gunneridae</taxon>
        <taxon>Pentapetalae</taxon>
        <taxon>rosids</taxon>
        <taxon>fabids</taxon>
        <taxon>Fabales</taxon>
        <taxon>Fabaceae</taxon>
        <taxon>Papilionoideae</taxon>
        <taxon>50 kb inversion clade</taxon>
        <taxon>NPAAA clade</taxon>
        <taxon>Hologalegina</taxon>
        <taxon>IRL clade</taxon>
        <taxon>Trifolieae</taxon>
        <taxon>Medicago</taxon>
    </lineage>
</organism>
<dbReference type="EnsemblPlants" id="KEH15807">
    <property type="protein sequence ID" value="KEH15807"/>
    <property type="gene ID" value="MTR_0535s0060"/>
</dbReference>
<evidence type="ECO:0000313" key="1">
    <source>
        <dbReference type="EMBL" id="KEH15807.1"/>
    </source>
</evidence>